<dbReference type="Gene3D" id="3.40.1280.30">
    <property type="match status" value="1"/>
</dbReference>
<dbReference type="InterPro" id="IPR028564">
    <property type="entry name" value="MT_TRM10-typ"/>
</dbReference>
<evidence type="ECO:0000256" key="2">
    <source>
        <dbReference type="ARBA" id="ARBA00022603"/>
    </source>
</evidence>
<protein>
    <recommendedName>
        <fullName evidence="1">tRNA (guanine(9)-N(1))-methyltransferase</fullName>
        <ecNumber evidence="1">2.1.1.221</ecNumber>
    </recommendedName>
</protein>
<evidence type="ECO:0000256" key="6">
    <source>
        <dbReference type="SAM" id="MobiDB-lite"/>
    </source>
</evidence>
<keyword evidence="4" id="KW-0949">S-adenosyl-L-methionine</keyword>
<accession>A0A9J6CRD0</accession>
<comment type="catalytic activity">
    <reaction evidence="5">
        <text>guanosine(9) in tRNA + S-adenosyl-L-methionine = N(1)-methylguanosine(9) in tRNA + S-adenosyl-L-homocysteine + H(+)</text>
        <dbReference type="Rhea" id="RHEA:43156"/>
        <dbReference type="Rhea" id="RHEA-COMP:10367"/>
        <dbReference type="Rhea" id="RHEA-COMP:10368"/>
        <dbReference type="ChEBI" id="CHEBI:15378"/>
        <dbReference type="ChEBI" id="CHEBI:57856"/>
        <dbReference type="ChEBI" id="CHEBI:59789"/>
        <dbReference type="ChEBI" id="CHEBI:73542"/>
        <dbReference type="ChEBI" id="CHEBI:74269"/>
        <dbReference type="EC" id="2.1.1.221"/>
    </reaction>
</comment>
<proteinExistence type="predicted"/>
<dbReference type="FunFam" id="3.40.1280.30:FF:000001">
    <property type="entry name" value="tRNA methyltransferase 10 homolog A"/>
    <property type="match status" value="1"/>
</dbReference>
<keyword evidence="9" id="KW-1185">Reference proteome</keyword>
<evidence type="ECO:0000313" key="8">
    <source>
        <dbReference type="EMBL" id="KAG5684415.1"/>
    </source>
</evidence>
<evidence type="ECO:0000313" key="9">
    <source>
        <dbReference type="Proteomes" id="UP001107558"/>
    </source>
</evidence>
<feature type="domain" description="SAM-dependent MTase TRM10-type" evidence="7">
    <location>
        <begin position="70"/>
        <end position="265"/>
    </location>
</feature>
<name>A0A9J6CRD0_POLVA</name>
<dbReference type="InterPro" id="IPR038459">
    <property type="entry name" value="MT_TRM10-typ_sf"/>
</dbReference>
<feature type="region of interest" description="Disordered" evidence="6">
    <location>
        <begin position="1"/>
        <end position="35"/>
    </location>
</feature>
<evidence type="ECO:0000256" key="5">
    <source>
        <dbReference type="ARBA" id="ARBA00048434"/>
    </source>
</evidence>
<reference evidence="8" key="1">
    <citation type="submission" date="2021-03" db="EMBL/GenBank/DDBJ databases">
        <title>Chromosome level genome of the anhydrobiotic midge Polypedilum vanderplanki.</title>
        <authorList>
            <person name="Yoshida Y."/>
            <person name="Kikawada T."/>
            <person name="Gusev O."/>
        </authorList>
    </citation>
    <scope>NUCLEOTIDE SEQUENCE</scope>
    <source>
        <strain evidence="8">NIAS01</strain>
        <tissue evidence="8">Whole body or cell culture</tissue>
    </source>
</reference>
<dbReference type="PROSITE" id="PS51675">
    <property type="entry name" value="SAM_MT_TRM10"/>
    <property type="match status" value="1"/>
</dbReference>
<evidence type="ECO:0000256" key="3">
    <source>
        <dbReference type="ARBA" id="ARBA00022679"/>
    </source>
</evidence>
<dbReference type="InterPro" id="IPR007356">
    <property type="entry name" value="tRNA_m1G_MeTrfase_euk"/>
</dbReference>
<dbReference type="GO" id="GO:0052905">
    <property type="term" value="F:tRNA (guanosine(9)-N1)-methyltransferase activity"/>
    <property type="evidence" value="ECO:0007669"/>
    <property type="project" value="UniProtKB-EC"/>
</dbReference>
<keyword evidence="2" id="KW-0489">Methyltransferase</keyword>
<dbReference type="EC" id="2.1.1.221" evidence="1"/>
<dbReference type="PANTHER" id="PTHR13563:SF13">
    <property type="entry name" value="TRNA METHYLTRANSFERASE 10 HOMOLOG A"/>
    <property type="match status" value="1"/>
</dbReference>
<dbReference type="Proteomes" id="UP001107558">
    <property type="component" value="Chromosome 1"/>
</dbReference>
<feature type="region of interest" description="Disordered" evidence="6">
    <location>
        <begin position="51"/>
        <end position="70"/>
    </location>
</feature>
<keyword evidence="3" id="KW-0808">Transferase</keyword>
<evidence type="ECO:0000256" key="1">
    <source>
        <dbReference type="ARBA" id="ARBA00012797"/>
    </source>
</evidence>
<dbReference type="OrthoDB" id="278300at2759"/>
<gene>
    <name evidence="8" type="ORF">PVAND_013649</name>
</gene>
<dbReference type="EMBL" id="JADBJN010000001">
    <property type="protein sequence ID" value="KAG5684415.1"/>
    <property type="molecule type" value="Genomic_DNA"/>
</dbReference>
<comment type="caution">
    <text evidence="8">The sequence shown here is derived from an EMBL/GenBank/DDBJ whole genome shotgun (WGS) entry which is preliminary data.</text>
</comment>
<organism evidence="8 9">
    <name type="scientific">Polypedilum vanderplanki</name>
    <name type="common">Sleeping chironomid midge</name>
    <dbReference type="NCBI Taxonomy" id="319348"/>
    <lineage>
        <taxon>Eukaryota</taxon>
        <taxon>Metazoa</taxon>
        <taxon>Ecdysozoa</taxon>
        <taxon>Arthropoda</taxon>
        <taxon>Hexapoda</taxon>
        <taxon>Insecta</taxon>
        <taxon>Pterygota</taxon>
        <taxon>Neoptera</taxon>
        <taxon>Endopterygota</taxon>
        <taxon>Diptera</taxon>
        <taxon>Nematocera</taxon>
        <taxon>Chironomoidea</taxon>
        <taxon>Chironomidae</taxon>
        <taxon>Chironominae</taxon>
        <taxon>Polypedilum</taxon>
        <taxon>Polypedilum</taxon>
    </lineage>
</organism>
<dbReference type="GO" id="GO:0000049">
    <property type="term" value="F:tRNA binding"/>
    <property type="evidence" value="ECO:0007669"/>
    <property type="project" value="TreeGrafter"/>
</dbReference>
<dbReference type="GO" id="GO:0005654">
    <property type="term" value="C:nucleoplasm"/>
    <property type="evidence" value="ECO:0007669"/>
    <property type="project" value="TreeGrafter"/>
</dbReference>
<dbReference type="AlphaFoldDB" id="A0A9J6CRD0"/>
<dbReference type="PANTHER" id="PTHR13563">
    <property type="entry name" value="TRNA (GUANINE-9-) METHYLTRANSFERASE"/>
    <property type="match status" value="1"/>
</dbReference>
<feature type="compositionally biased region" description="Basic and acidic residues" evidence="6">
    <location>
        <begin position="51"/>
        <end position="64"/>
    </location>
</feature>
<sequence length="281" mass="32855">MEIENNQEQKLFEVSNKTNNEEKLSKRQRKKQEKLKKLMENKKLKREIEKVKKKEKKQLAKEQGIKSTGPSRKMLKRNKIQLENAPYNIAIDLSFDDLMNDKDVTSCASQLLRVYTTNRRSKRPVPVYFTGLVQGSKIVQRLDQHQGSCNWDIFRSEKSYLDLFERDKIIYLTSESENTLEKLDTGFSYIIGGIVDHNSQKGLTYDLAKKHNIKTAKLPLQEYVQMNSRSVLTINQCFDILVGVGEGREWKDVIMEVIPQRKLPKLKQTQDNQKNDENKNE</sequence>
<evidence type="ECO:0000256" key="4">
    <source>
        <dbReference type="ARBA" id="ARBA00022691"/>
    </source>
</evidence>
<dbReference type="GO" id="GO:0002939">
    <property type="term" value="P:tRNA N1-guanine methylation"/>
    <property type="evidence" value="ECO:0007669"/>
    <property type="project" value="TreeGrafter"/>
</dbReference>
<evidence type="ECO:0000259" key="7">
    <source>
        <dbReference type="PROSITE" id="PS51675"/>
    </source>
</evidence>